<dbReference type="Pfam" id="PF00773">
    <property type="entry name" value="RNB"/>
    <property type="match status" value="2"/>
</dbReference>
<dbReference type="PANTHER" id="PTHR23355:SF9">
    <property type="entry name" value="DIS3-LIKE EXONUCLEASE 2"/>
    <property type="match status" value="1"/>
</dbReference>
<dbReference type="GO" id="GO:0000175">
    <property type="term" value="F:3'-5'-RNA exonuclease activity"/>
    <property type="evidence" value="ECO:0007669"/>
    <property type="project" value="TreeGrafter"/>
</dbReference>
<dbReference type="InterPro" id="IPR001900">
    <property type="entry name" value="RNase_II/R"/>
</dbReference>
<keyword evidence="3" id="KW-0479">Metal-binding</keyword>
<dbReference type="PANTHER" id="PTHR23355">
    <property type="entry name" value="RIBONUCLEASE"/>
    <property type="match status" value="1"/>
</dbReference>
<evidence type="ECO:0000256" key="1">
    <source>
        <dbReference type="ARBA" id="ARBA00004496"/>
    </source>
</evidence>
<evidence type="ECO:0000256" key="4">
    <source>
        <dbReference type="ARBA" id="ARBA00022842"/>
    </source>
</evidence>
<evidence type="ECO:0000256" key="3">
    <source>
        <dbReference type="ARBA" id="ARBA00022723"/>
    </source>
</evidence>
<dbReference type="GO" id="GO:0046872">
    <property type="term" value="F:metal ion binding"/>
    <property type="evidence" value="ECO:0007669"/>
    <property type="project" value="UniProtKB-KW"/>
</dbReference>
<protein>
    <recommendedName>
        <fullName evidence="6">Protein SUPPRESSOR OF VARICOSE</fullName>
    </recommendedName>
</protein>
<keyword evidence="11" id="KW-1185">Reference proteome</keyword>
<dbReference type="Gene3D" id="2.40.50.700">
    <property type="match status" value="1"/>
</dbReference>
<dbReference type="GO" id="GO:0000932">
    <property type="term" value="C:P-body"/>
    <property type="evidence" value="ECO:0007669"/>
    <property type="project" value="TreeGrafter"/>
</dbReference>
<evidence type="ECO:0000256" key="7">
    <source>
        <dbReference type="RuleBase" id="RU003901"/>
    </source>
</evidence>
<dbReference type="GO" id="GO:0006402">
    <property type="term" value="P:mRNA catabolic process"/>
    <property type="evidence" value="ECO:0007669"/>
    <property type="project" value="TreeGrafter"/>
</dbReference>
<organism evidence="10 11">
    <name type="scientific">Thlaspi arvense</name>
    <name type="common">Field penny-cress</name>
    <dbReference type="NCBI Taxonomy" id="13288"/>
    <lineage>
        <taxon>Eukaryota</taxon>
        <taxon>Viridiplantae</taxon>
        <taxon>Streptophyta</taxon>
        <taxon>Embryophyta</taxon>
        <taxon>Tracheophyta</taxon>
        <taxon>Spermatophyta</taxon>
        <taxon>Magnoliopsida</taxon>
        <taxon>eudicotyledons</taxon>
        <taxon>Gunneridae</taxon>
        <taxon>Pentapetalae</taxon>
        <taxon>rosids</taxon>
        <taxon>malvids</taxon>
        <taxon>Brassicales</taxon>
        <taxon>Brassicaceae</taxon>
        <taxon>Thlaspideae</taxon>
        <taxon>Thlaspi</taxon>
    </lineage>
</organism>
<sequence length="977" mass="107665">MSASAEQSVNFGERIENGDKDKKKKRRASRRSKNSSGCAIEDINAEASDGKPSGSRAKDCGFSSRCTSSKQQRPGLDNDPSELTRASNVAFVSMPPLRFESPGSPLVHSAEVIKQLLSKSCPEPRDCEQSPRMERDLFQQIDGSSQRKIFSSHWSLDAVNQALEKGEAFKALFRVNAHNRSEAYCKIDGVPTDILISGNVGQNRAVEGDVVAIKLDPLSLWPKMKGFVMESVAKPEETNSPPEKDKIVSRLGRDEINARQKNAVVVGFEDGFSTYKSSGRGQGAKNCVSRSSMDSCLGSCSEQKGNGSAVEKLCAILSSIPNKRPTGHVVAVVEKSLVRDSIVGLLDVKGWIHHKEGNAKTTKSALSLCDDEYVQLMPADPRFPKLVVPFHVLPGSIRARLENMDPTLEAELVAAQIVDWGEGSPFPLAHITHMFGRGSELEPQINAILYQNSVCDSDFSPGSLASLPSVPWEVPEGEVQRRKDLRNLCVFTIDPSTATDLDDALSVQSLPGGFFRVGVHIADVSYFVLPDTALDNEAQFRSTSVYMPQRKVPMLPPILSENVGSLNPGADRLAFSIFWDLNREGGVTDRWIGRTVIRSCCKLSYDHAQDIIDGKNDVAANGWPALHGPFEWTDIIRSVKQLCEISTTLRQKRFRNGALQLENSKPIFLFDERGVPYDFVLCCRKASNLLVEEFMLLANMTAAELASYFCTGNLKDNVAEWGHYALAAPLYTHFTSPLRRYPDIVVHRAVAAALEAEELFLKQKQKSIGEVRSCFTGIHFDKNAAESLEGKEALSVAGLKHGVPSTEILSEIAAYCNERKMAARKVKDACDKLYTWCVFPCEARVMNLGSRFMTVYISKLGIERRIYYDQTEGLCADWLEATSTLILDKLYFKRGGRGYFKPLKEVAYLVSPCDLCVAKCNAMSVNDTEPKGEVAPAVFPLTVQLFSTIPVVLHAVGGDDGPLDIGARLYMASYHNR</sequence>
<dbReference type="InterPro" id="IPR050180">
    <property type="entry name" value="RNR_Ribonuclease"/>
</dbReference>
<evidence type="ECO:0000259" key="9">
    <source>
        <dbReference type="SMART" id="SM00955"/>
    </source>
</evidence>
<evidence type="ECO:0000256" key="2">
    <source>
        <dbReference type="ARBA" id="ARBA00022490"/>
    </source>
</evidence>
<gene>
    <name evidence="10" type="ORF">TAV2_LOCUS16652</name>
</gene>
<keyword evidence="4" id="KW-0460">Magnesium</keyword>
<evidence type="ECO:0000313" key="10">
    <source>
        <dbReference type="EMBL" id="CAH2067753.1"/>
    </source>
</evidence>
<accession>A0AAU9SNC2</accession>
<dbReference type="PROSITE" id="PS01175">
    <property type="entry name" value="RIBONUCLEASE_II"/>
    <property type="match status" value="1"/>
</dbReference>
<feature type="compositionally biased region" description="Basic residues" evidence="8">
    <location>
        <begin position="22"/>
        <end position="33"/>
    </location>
</feature>
<keyword evidence="2" id="KW-0963">Cytoplasm</keyword>
<evidence type="ECO:0000256" key="6">
    <source>
        <dbReference type="ARBA" id="ARBA00080592"/>
    </source>
</evidence>
<comment type="subcellular location">
    <subcellularLocation>
        <location evidence="1">Cytoplasm</location>
    </subcellularLocation>
</comment>
<feature type="compositionally biased region" description="Polar residues" evidence="8">
    <location>
        <begin position="1"/>
        <end position="10"/>
    </location>
</feature>
<proteinExistence type="inferred from homology"/>
<dbReference type="Proteomes" id="UP000836841">
    <property type="component" value="Chromosome 5"/>
</dbReference>
<dbReference type="AlphaFoldDB" id="A0AAU9SNC2"/>
<dbReference type="InterPro" id="IPR022966">
    <property type="entry name" value="RNase_II/R_CS"/>
</dbReference>
<evidence type="ECO:0000256" key="8">
    <source>
        <dbReference type="SAM" id="MobiDB-lite"/>
    </source>
</evidence>
<evidence type="ECO:0000313" key="11">
    <source>
        <dbReference type="Proteomes" id="UP000836841"/>
    </source>
</evidence>
<dbReference type="FunFam" id="2.40.50.690:FF:000007">
    <property type="entry name" value="DIS3-like exonuclease 2"/>
    <property type="match status" value="1"/>
</dbReference>
<dbReference type="EMBL" id="OU466861">
    <property type="protein sequence ID" value="CAH2067753.1"/>
    <property type="molecule type" value="Genomic_DNA"/>
</dbReference>
<comment type="similarity">
    <text evidence="7">Belongs to the RNR ribonuclease family.</text>
</comment>
<reference evidence="10 11" key="1">
    <citation type="submission" date="2022-03" db="EMBL/GenBank/DDBJ databases">
        <authorList>
            <person name="Nunn A."/>
            <person name="Chopra R."/>
            <person name="Nunn A."/>
            <person name="Contreras Garrido A."/>
        </authorList>
    </citation>
    <scope>NUCLEOTIDE SEQUENCE [LARGE SCALE GENOMIC DNA]</scope>
</reference>
<keyword evidence="5" id="KW-0694">RNA-binding</keyword>
<name>A0AAU9SNC2_THLAR</name>
<dbReference type="SMART" id="SM00955">
    <property type="entry name" value="RNB"/>
    <property type="match status" value="1"/>
</dbReference>
<feature type="region of interest" description="Disordered" evidence="8">
    <location>
        <begin position="1"/>
        <end position="82"/>
    </location>
</feature>
<dbReference type="SUPFAM" id="SSF50249">
    <property type="entry name" value="Nucleic acid-binding proteins"/>
    <property type="match status" value="2"/>
</dbReference>
<dbReference type="InterPro" id="IPR012340">
    <property type="entry name" value="NA-bd_OB-fold"/>
</dbReference>
<dbReference type="GO" id="GO:0003723">
    <property type="term" value="F:RNA binding"/>
    <property type="evidence" value="ECO:0007669"/>
    <property type="project" value="UniProtKB-KW"/>
</dbReference>
<dbReference type="Pfam" id="PF17849">
    <property type="entry name" value="OB_Dis3"/>
    <property type="match status" value="1"/>
</dbReference>
<evidence type="ECO:0000256" key="5">
    <source>
        <dbReference type="ARBA" id="ARBA00022884"/>
    </source>
</evidence>
<dbReference type="Gene3D" id="2.40.50.690">
    <property type="match status" value="1"/>
</dbReference>
<feature type="domain" description="RNB" evidence="9">
    <location>
        <begin position="482"/>
        <end position="756"/>
    </location>
</feature>
<dbReference type="InterPro" id="IPR041505">
    <property type="entry name" value="Dis3_CSD2"/>
</dbReference>